<name>A0AAU8AL71_9RHOB</name>
<dbReference type="AlphaFoldDB" id="A0AAU8AL71"/>
<protein>
    <recommendedName>
        <fullName evidence="2">Universal stress protein</fullName>
    </recommendedName>
</protein>
<dbReference type="EMBL" id="CP123385">
    <property type="protein sequence ID" value="XCC95698.1"/>
    <property type="molecule type" value="Genomic_DNA"/>
</dbReference>
<gene>
    <name evidence="1" type="ORF">PVT71_21700</name>
</gene>
<evidence type="ECO:0008006" key="2">
    <source>
        <dbReference type="Google" id="ProtNLM"/>
    </source>
</evidence>
<reference evidence="1" key="1">
    <citation type="submission" date="2023-02" db="EMBL/GenBank/DDBJ databases">
        <title>Description and genomic characterization of Salipiger bruguierae sp. nov., isolated from the sediment of mangrove plant Bruguiera sexangula.</title>
        <authorList>
            <person name="Long M."/>
        </authorList>
    </citation>
    <scope>NUCLEOTIDE SEQUENCE</scope>
    <source>
        <strain evidence="1">H15</strain>
    </source>
</reference>
<dbReference type="RefSeq" id="WP_353474564.1">
    <property type="nucleotide sequence ID" value="NZ_CP123385.1"/>
</dbReference>
<proteinExistence type="predicted"/>
<evidence type="ECO:0000313" key="1">
    <source>
        <dbReference type="EMBL" id="XCC95698.1"/>
    </source>
</evidence>
<accession>A0AAU8AL71</accession>
<sequence length="130" mass="13545">MIVQTVLTYFDGSDLGQEQLRAAIDAALWFDAQLSVAAVVFLPGKSPDSFGPLDPDPGHRSAWDSAGVLAMRLFKSLADAGVSGDAFPLVTSKASFAREFASLAQQADVVVELRADTAASSTPLAEGSVT</sequence>
<dbReference type="SUPFAM" id="SSF52402">
    <property type="entry name" value="Adenine nucleotide alpha hydrolases-like"/>
    <property type="match status" value="1"/>
</dbReference>
<organism evidence="1">
    <name type="scientific">Alloyangia sp. H15</name>
    <dbReference type="NCBI Taxonomy" id="3029062"/>
    <lineage>
        <taxon>Bacteria</taxon>
        <taxon>Pseudomonadati</taxon>
        <taxon>Pseudomonadota</taxon>
        <taxon>Alphaproteobacteria</taxon>
        <taxon>Rhodobacterales</taxon>
        <taxon>Roseobacteraceae</taxon>
        <taxon>Alloyangia</taxon>
    </lineage>
</organism>